<dbReference type="InterPro" id="IPR038740">
    <property type="entry name" value="BioF2-like_GNAT_dom"/>
</dbReference>
<dbReference type="Pfam" id="PF13480">
    <property type="entry name" value="Acetyltransf_6"/>
    <property type="match status" value="1"/>
</dbReference>
<dbReference type="Proteomes" id="UP001501057">
    <property type="component" value="Unassembled WGS sequence"/>
</dbReference>
<feature type="domain" description="BioF2-like acetyltransferase" evidence="1">
    <location>
        <begin position="168"/>
        <end position="308"/>
    </location>
</feature>
<keyword evidence="3" id="KW-1185">Reference proteome</keyword>
<comment type="caution">
    <text evidence="2">The sequence shown here is derived from an EMBL/GenBank/DDBJ whole genome shotgun (WGS) entry which is preliminary data.</text>
</comment>
<dbReference type="RefSeq" id="WP_344198148.1">
    <property type="nucleotide sequence ID" value="NZ_BAAAME010000002.1"/>
</dbReference>
<protein>
    <recommendedName>
        <fullName evidence="1">BioF2-like acetyltransferase domain-containing protein</fullName>
    </recommendedName>
</protein>
<evidence type="ECO:0000313" key="2">
    <source>
        <dbReference type="EMBL" id="GAA1730462.1"/>
    </source>
</evidence>
<dbReference type="Gene3D" id="3.40.630.30">
    <property type="match status" value="1"/>
</dbReference>
<name>A0ABP4VLD7_9ACTN</name>
<sequence>MSTLDATTDRTIRVVRVSSLGPWAGPWDELVAQMALPSPFLRSWWLEGVSGPSDHYVLVVEGDTLVGGLALTRQRRLWIERFRVLGHGTLCPDHLDLVATPDRAHDVARVLRGWFAARGSRLLDLHGLAETSVLVQAFADGGEVVTLDVAPFEALPADPDAYLGTRSSSSRQRYRQHRRRTEEQGVVYRRAADAEVPAALADFARLHGSRPDRARLCREMPRLLTTLRASAAAGELRVVVAEIGDRRGAVVLLFTTGRRLSFYQVARDVEDPRFNHSGTVVDMHAILEACTDGLVEVDFLRGDERYKRSFARDQRRVLRLRCARGLGARLWWWSMEAAEGARRDLGRWRRALRRRSGASG</sequence>
<reference evidence="3" key="1">
    <citation type="journal article" date="2019" name="Int. J. Syst. Evol. Microbiol.">
        <title>The Global Catalogue of Microorganisms (GCM) 10K type strain sequencing project: providing services to taxonomists for standard genome sequencing and annotation.</title>
        <authorList>
            <consortium name="The Broad Institute Genomics Platform"/>
            <consortium name="The Broad Institute Genome Sequencing Center for Infectious Disease"/>
            <person name="Wu L."/>
            <person name="Ma J."/>
        </authorList>
    </citation>
    <scope>NUCLEOTIDE SEQUENCE [LARGE SCALE GENOMIC DNA]</scope>
    <source>
        <strain evidence="3">JCM 13518</strain>
    </source>
</reference>
<organism evidence="2 3">
    <name type="scientific">Aeromicrobium alkaliterrae</name>
    <dbReference type="NCBI Taxonomy" id="302168"/>
    <lineage>
        <taxon>Bacteria</taxon>
        <taxon>Bacillati</taxon>
        <taxon>Actinomycetota</taxon>
        <taxon>Actinomycetes</taxon>
        <taxon>Propionibacteriales</taxon>
        <taxon>Nocardioidaceae</taxon>
        <taxon>Aeromicrobium</taxon>
    </lineage>
</organism>
<proteinExistence type="predicted"/>
<evidence type="ECO:0000313" key="3">
    <source>
        <dbReference type="Proteomes" id="UP001501057"/>
    </source>
</evidence>
<dbReference type="SUPFAM" id="SSF55729">
    <property type="entry name" value="Acyl-CoA N-acyltransferases (Nat)"/>
    <property type="match status" value="1"/>
</dbReference>
<evidence type="ECO:0000259" key="1">
    <source>
        <dbReference type="Pfam" id="PF13480"/>
    </source>
</evidence>
<accession>A0ABP4VLD7</accession>
<dbReference type="InterPro" id="IPR016181">
    <property type="entry name" value="Acyl_CoA_acyltransferase"/>
</dbReference>
<dbReference type="EMBL" id="BAAAME010000002">
    <property type="protein sequence ID" value="GAA1730462.1"/>
    <property type="molecule type" value="Genomic_DNA"/>
</dbReference>
<gene>
    <name evidence="2" type="ORF">GCM10009710_08840</name>
</gene>